<dbReference type="CDD" id="cd00009">
    <property type="entry name" value="AAA"/>
    <property type="match status" value="1"/>
</dbReference>
<dbReference type="GO" id="GO:0005524">
    <property type="term" value="F:ATP binding"/>
    <property type="evidence" value="ECO:0007669"/>
    <property type="project" value="InterPro"/>
</dbReference>
<evidence type="ECO:0000259" key="1">
    <source>
        <dbReference type="Pfam" id="PF00004"/>
    </source>
</evidence>
<sequence>MNLLEAKEKIRKLYKERIPFILWGPTGVGKSSIIREVAEEMGIAYISKSLLTLEPPDLEGWCVPDPENGVVRQLPPEWAKYPDDFKGILVFDELNHASEWLQKSLYRVFYDFRIGDLDLPKGMLVCGTGNKRIHGARVVDLEIPLEARLHEMNIEPDIDVWRAWALRNRISPDVIAYLSAHPEDLYHMPDNREEKVTCGRGWERVSKLMRQGMTSVEDLSGSIGASIAAKFLAFTQLRDKIPDIQKILQGDTSEIPDEYDVLTYTVQTLLSTIANEKNKKKQESYCKAYFKYLRAIWERGMSDPSHSGYVEGAAGFLVDFKNAMPSEMFGKMLSDENFRELMKNIGKEILPLVSE</sequence>
<dbReference type="EMBL" id="OP880252">
    <property type="protein sequence ID" value="WAE39472.1"/>
    <property type="molecule type" value="Genomic_DNA"/>
</dbReference>
<proteinExistence type="predicted"/>
<protein>
    <recommendedName>
        <fullName evidence="1">ATPase AAA-type core domain-containing protein</fullName>
    </recommendedName>
</protein>
<dbReference type="Proteomes" id="UP001156259">
    <property type="component" value="Segment"/>
</dbReference>
<name>A0A9E8VF71_9CAUD</name>
<accession>A0A9E8VF71</accession>
<feature type="domain" description="ATPase AAA-type core" evidence="1">
    <location>
        <begin position="21"/>
        <end position="95"/>
    </location>
</feature>
<dbReference type="InterPro" id="IPR027417">
    <property type="entry name" value="P-loop_NTPase"/>
</dbReference>
<dbReference type="GO" id="GO:0016887">
    <property type="term" value="F:ATP hydrolysis activity"/>
    <property type="evidence" value="ECO:0007669"/>
    <property type="project" value="InterPro"/>
</dbReference>
<evidence type="ECO:0000313" key="3">
    <source>
        <dbReference type="Proteomes" id="UP001156259"/>
    </source>
</evidence>
<keyword evidence="3" id="KW-1185">Reference proteome</keyword>
<gene>
    <name evidence="2" type="ORF">LDLAKGPJ_00048</name>
</gene>
<evidence type="ECO:0000313" key="2">
    <source>
        <dbReference type="EMBL" id="WAE39472.1"/>
    </source>
</evidence>
<dbReference type="InterPro" id="IPR003959">
    <property type="entry name" value="ATPase_AAA_core"/>
</dbReference>
<dbReference type="Pfam" id="PF00004">
    <property type="entry name" value="AAA"/>
    <property type="match status" value="1"/>
</dbReference>
<organism evidence="2 3">
    <name type="scientific">Methanophagales virus GBV301</name>
    <dbReference type="NCBI Taxonomy" id="2999280"/>
    <lineage>
        <taxon>Viruses</taxon>
        <taxon>Duplodnaviria</taxon>
        <taxon>Heunggongvirae</taxon>
        <taxon>Uroviricota</taxon>
        <taxon>Caudoviricetes</taxon>
        <taxon>Nakonvirales</taxon>
        <taxon>Ekchuahviridae</taxon>
        <taxon>Kukulkanvirus</taxon>
        <taxon>Kukulkanvirus guaymasense</taxon>
    </lineage>
</organism>
<dbReference type="Gene3D" id="3.40.50.300">
    <property type="entry name" value="P-loop containing nucleotide triphosphate hydrolases"/>
    <property type="match status" value="1"/>
</dbReference>
<reference evidence="2 3" key="1">
    <citation type="submission" date="2022-10" db="EMBL/GenBank/DDBJ databases">
        <title>Evolutionary Diversification of Methanotrophic Ca. Methanophagales (ANME-1) and Their Expansive Virome.</title>
        <authorList>
            <person name="Laso-Perez R."/>
            <person name="Wu F."/>
            <person name="Cremiere A."/>
            <person name="Speth D.R."/>
            <person name="Magyar J.S."/>
            <person name="Krupovic M."/>
            <person name="Orphan V.J."/>
        </authorList>
    </citation>
    <scope>NUCLEOTIDE SEQUENCE [LARGE SCALE GENOMIC DNA]</scope>
</reference>
<dbReference type="SUPFAM" id="SSF52540">
    <property type="entry name" value="P-loop containing nucleoside triphosphate hydrolases"/>
    <property type="match status" value="1"/>
</dbReference>